<dbReference type="PROSITE" id="PS01305">
    <property type="entry name" value="MOAA_NIFB_PQQE"/>
    <property type="match status" value="1"/>
</dbReference>
<evidence type="ECO:0000256" key="7">
    <source>
        <dbReference type="ARBA" id="ARBA00023004"/>
    </source>
</evidence>
<organism evidence="12 13">
    <name type="scientific">Sporomusa ovata</name>
    <dbReference type="NCBI Taxonomy" id="2378"/>
    <lineage>
        <taxon>Bacteria</taxon>
        <taxon>Bacillati</taxon>
        <taxon>Bacillota</taxon>
        <taxon>Negativicutes</taxon>
        <taxon>Selenomonadales</taxon>
        <taxon>Sporomusaceae</taxon>
        <taxon>Sporomusa</taxon>
    </lineage>
</organism>
<gene>
    <name evidence="12" type="ORF">SpAn4DRAFT_2212</name>
</gene>
<keyword evidence="13" id="KW-1185">Reference proteome</keyword>
<dbReference type="InterPro" id="IPR036105">
    <property type="entry name" value="DiNase_FeMo-co_biosyn_sf"/>
</dbReference>
<evidence type="ECO:0000313" key="13">
    <source>
        <dbReference type="Proteomes" id="UP000049855"/>
    </source>
</evidence>
<dbReference type="InterPro" id="IPR013785">
    <property type="entry name" value="Aldolase_TIM"/>
</dbReference>
<evidence type="ECO:0000256" key="3">
    <source>
        <dbReference type="ARBA" id="ARBA00006804"/>
    </source>
</evidence>
<dbReference type="SUPFAM" id="SSF102114">
    <property type="entry name" value="Radical SAM enzymes"/>
    <property type="match status" value="1"/>
</dbReference>
<dbReference type="Pfam" id="PF02579">
    <property type="entry name" value="Nitro_FeMo-Co"/>
    <property type="match status" value="1"/>
</dbReference>
<evidence type="ECO:0000256" key="1">
    <source>
        <dbReference type="ARBA" id="ARBA00001966"/>
    </source>
</evidence>
<keyword evidence="4" id="KW-0004">4Fe-4S</keyword>
<proteinExistence type="inferred from homology"/>
<dbReference type="SFLD" id="SFLDS00029">
    <property type="entry name" value="Radical_SAM"/>
    <property type="match status" value="1"/>
</dbReference>
<keyword evidence="5" id="KW-0949">S-adenosyl-L-methionine</keyword>
<evidence type="ECO:0000256" key="4">
    <source>
        <dbReference type="ARBA" id="ARBA00022485"/>
    </source>
</evidence>
<dbReference type="UniPathway" id="UPA00782"/>
<dbReference type="Gene3D" id="3.20.20.70">
    <property type="entry name" value="Aldolase class I"/>
    <property type="match status" value="1"/>
</dbReference>
<dbReference type="RefSeq" id="WP_021167793.1">
    <property type="nucleotide sequence ID" value="NZ_CTRP01000012.1"/>
</dbReference>
<dbReference type="InterPro" id="IPR000385">
    <property type="entry name" value="MoaA_NifB_PqqE_Fe-S-bd_CS"/>
</dbReference>
<dbReference type="SUPFAM" id="SSF53146">
    <property type="entry name" value="Nitrogenase accessory factor-like"/>
    <property type="match status" value="1"/>
</dbReference>
<dbReference type="Proteomes" id="UP000049855">
    <property type="component" value="Unassembled WGS sequence"/>
</dbReference>
<evidence type="ECO:0000256" key="5">
    <source>
        <dbReference type="ARBA" id="ARBA00022691"/>
    </source>
</evidence>
<dbReference type="SFLD" id="SFLDG01067">
    <property type="entry name" value="SPASM/twitch_domain_containing"/>
    <property type="match status" value="1"/>
</dbReference>
<dbReference type="Pfam" id="PF04055">
    <property type="entry name" value="Radical_SAM"/>
    <property type="match status" value="1"/>
</dbReference>
<evidence type="ECO:0000259" key="11">
    <source>
        <dbReference type="PROSITE" id="PS51918"/>
    </source>
</evidence>
<dbReference type="SFLD" id="SFLDF00281">
    <property type="entry name" value="FeMo_cofactor_biosynthesis_pro"/>
    <property type="match status" value="1"/>
</dbReference>
<name>A0A0U1KZY2_9FIRM</name>
<dbReference type="PROSITE" id="PS51918">
    <property type="entry name" value="RADICAL_SAM"/>
    <property type="match status" value="1"/>
</dbReference>
<comment type="similarity">
    <text evidence="3">Belongs to the radical SAM superfamily. NifB family.</text>
</comment>
<dbReference type="InterPro" id="IPR058240">
    <property type="entry name" value="rSAM_sf"/>
</dbReference>
<dbReference type="InterPro" id="IPR003731">
    <property type="entry name" value="Di-Nase_FeMo-co_biosynth"/>
</dbReference>
<sequence length="415" mass="45852">MASVLTDKHPCFSSEAQHQYARMHLPVAPQCNISCNYCSRKYDCVNESRPGVTSEVLSPAEAYAKFEKVKAAIPNLSVVGIAGPGDALADWNKTRETIELIKNTDPDVLFCLSTNGLLLPEYAPEIVELGVRHVTVTVNCTEPVIGAQIYGAVNYQGTRYTGAEGAEILLNNQQAGIRYLADHGVIVKVNIVMITMVNDRHIPTVVKKVKQLGASLTNIMPFLPAQGSVFSGLPQTNMHDVTAMRVACNVELKQMTHCRQCRADAIGLLSQDRNNEFRSCAATTLVEATESKPLPFANYYKVAVTSQAGKLVDLHFGQAEKFDIYQVNNNRYELVETRCLEKYCSGNEECDSEDKRREAIMTALSDCDAVLTMRIGYQAQKRLLKHGIMSVEYCYTVESGLYYAVEQLELKAAAV</sequence>
<dbReference type="PANTHER" id="PTHR43787:SF13">
    <property type="entry name" value="FEMO COFACTOR BIOSYNTHESIS PROTEIN NIFB"/>
    <property type="match status" value="1"/>
</dbReference>
<dbReference type="SFLD" id="SFLDG01068">
    <property type="entry name" value="FeMo_cofactor_biosynthesis_pro"/>
    <property type="match status" value="1"/>
</dbReference>
<dbReference type="CDD" id="cd01335">
    <property type="entry name" value="Radical_SAM"/>
    <property type="match status" value="1"/>
</dbReference>
<accession>A0A0U1KZY2</accession>
<feature type="domain" description="Radical SAM core" evidence="11">
    <location>
        <begin position="17"/>
        <end position="264"/>
    </location>
</feature>
<keyword evidence="9" id="KW-0535">Nitrogen fixation</keyword>
<protein>
    <submittedName>
        <fullName evidence="12">Nitrogenase FeMo-cofactor synthesis FeS core scaffold and assembly protein NifB</fullName>
    </submittedName>
</protein>
<evidence type="ECO:0000313" key="12">
    <source>
        <dbReference type="EMBL" id="CQR72980.1"/>
    </source>
</evidence>
<evidence type="ECO:0000256" key="8">
    <source>
        <dbReference type="ARBA" id="ARBA00023014"/>
    </source>
</evidence>
<dbReference type="GO" id="GO:0016829">
    <property type="term" value="F:lyase activity"/>
    <property type="evidence" value="ECO:0007669"/>
    <property type="project" value="UniProtKB-KW"/>
</dbReference>
<keyword evidence="10" id="KW-0456">Lyase</keyword>
<keyword evidence="7" id="KW-0408">Iron</keyword>
<evidence type="ECO:0000256" key="9">
    <source>
        <dbReference type="ARBA" id="ARBA00023231"/>
    </source>
</evidence>
<evidence type="ECO:0000256" key="2">
    <source>
        <dbReference type="ARBA" id="ARBA00005155"/>
    </source>
</evidence>
<dbReference type="PANTHER" id="PTHR43787">
    <property type="entry name" value="FEMO COFACTOR BIOSYNTHESIS PROTEIN NIFB-RELATED"/>
    <property type="match status" value="1"/>
</dbReference>
<reference evidence="13" key="1">
    <citation type="submission" date="2015-03" db="EMBL/GenBank/DDBJ databases">
        <authorList>
            <person name="Nijsse Bart"/>
        </authorList>
    </citation>
    <scope>NUCLEOTIDE SEQUENCE [LARGE SCALE GENOMIC DNA]</scope>
</reference>
<comment type="cofactor">
    <cofactor evidence="1">
        <name>[4Fe-4S] cluster</name>
        <dbReference type="ChEBI" id="CHEBI:49883"/>
    </cofactor>
</comment>
<evidence type="ECO:0000256" key="10">
    <source>
        <dbReference type="ARBA" id="ARBA00023239"/>
    </source>
</evidence>
<dbReference type="AlphaFoldDB" id="A0A0U1KZY2"/>
<evidence type="ECO:0000256" key="6">
    <source>
        <dbReference type="ARBA" id="ARBA00022723"/>
    </source>
</evidence>
<dbReference type="InterPro" id="IPR007197">
    <property type="entry name" value="rSAM"/>
</dbReference>
<comment type="pathway">
    <text evidence="2">Cofactor biosynthesis; Fe-Mo cofactor biosynthesis.</text>
</comment>
<dbReference type="EMBL" id="CTRP01000012">
    <property type="protein sequence ID" value="CQR72980.1"/>
    <property type="molecule type" value="Genomic_DNA"/>
</dbReference>
<dbReference type="Gene3D" id="3.30.420.130">
    <property type="entry name" value="Dinitrogenase iron-molybdenum cofactor biosynthesis domain"/>
    <property type="match status" value="1"/>
</dbReference>
<keyword evidence="6" id="KW-0479">Metal-binding</keyword>
<keyword evidence="8" id="KW-0411">Iron-sulfur</keyword>
<dbReference type="GO" id="GO:0051539">
    <property type="term" value="F:4 iron, 4 sulfur cluster binding"/>
    <property type="evidence" value="ECO:0007669"/>
    <property type="project" value="UniProtKB-KW"/>
</dbReference>
<dbReference type="GO" id="GO:0046872">
    <property type="term" value="F:metal ion binding"/>
    <property type="evidence" value="ECO:0007669"/>
    <property type="project" value="UniProtKB-KW"/>
</dbReference>
<dbReference type="InterPro" id="IPR005980">
    <property type="entry name" value="Nase_CF_NifB"/>
</dbReference>
<dbReference type="NCBIfam" id="TIGR01290">
    <property type="entry name" value="nifB"/>
    <property type="match status" value="1"/>
</dbReference>